<proteinExistence type="predicted"/>
<dbReference type="Gramene" id="Pp3c8_4392V3.1">
    <property type="protein sequence ID" value="Pp3c8_4392V3.1"/>
    <property type="gene ID" value="Pp3c8_4392"/>
</dbReference>
<dbReference type="AlphaFoldDB" id="A0A2K1K661"/>
<keyword evidence="3" id="KW-1185">Reference proteome</keyword>
<accession>A0A2K1K661</accession>
<name>A0A2K1K661_PHYPA</name>
<organism evidence="1">
    <name type="scientific">Physcomitrium patens</name>
    <name type="common">Spreading-leaved earth moss</name>
    <name type="synonym">Physcomitrella patens</name>
    <dbReference type="NCBI Taxonomy" id="3218"/>
    <lineage>
        <taxon>Eukaryota</taxon>
        <taxon>Viridiplantae</taxon>
        <taxon>Streptophyta</taxon>
        <taxon>Embryophyta</taxon>
        <taxon>Bryophyta</taxon>
        <taxon>Bryophytina</taxon>
        <taxon>Bryopsida</taxon>
        <taxon>Funariidae</taxon>
        <taxon>Funariales</taxon>
        <taxon>Funariaceae</taxon>
        <taxon>Physcomitrium</taxon>
    </lineage>
</organism>
<evidence type="ECO:0000313" key="3">
    <source>
        <dbReference type="Proteomes" id="UP000006727"/>
    </source>
</evidence>
<protein>
    <submittedName>
        <fullName evidence="1 2">Uncharacterized protein</fullName>
    </submittedName>
</protein>
<dbReference type="InParanoid" id="A0A2K1K661"/>
<gene>
    <name evidence="1" type="ORF">PHYPA_011148</name>
</gene>
<evidence type="ECO:0000313" key="1">
    <source>
        <dbReference type="EMBL" id="PNR49252.1"/>
    </source>
</evidence>
<dbReference type="EnsemblPlants" id="Pp3c8_4392V3.1">
    <property type="protein sequence ID" value="Pp3c8_4392V3.1"/>
    <property type="gene ID" value="Pp3c8_4392"/>
</dbReference>
<evidence type="ECO:0000313" key="2">
    <source>
        <dbReference type="EnsemblPlants" id="Pp3c8_4392V3.1"/>
    </source>
</evidence>
<dbReference type="Proteomes" id="UP000006727">
    <property type="component" value="Chromosome 8"/>
</dbReference>
<reference evidence="1 3" key="1">
    <citation type="journal article" date="2008" name="Science">
        <title>The Physcomitrella genome reveals evolutionary insights into the conquest of land by plants.</title>
        <authorList>
            <person name="Rensing S."/>
            <person name="Lang D."/>
            <person name="Zimmer A."/>
            <person name="Terry A."/>
            <person name="Salamov A."/>
            <person name="Shapiro H."/>
            <person name="Nishiyama T."/>
            <person name="Perroud P.-F."/>
            <person name="Lindquist E."/>
            <person name="Kamisugi Y."/>
            <person name="Tanahashi T."/>
            <person name="Sakakibara K."/>
            <person name="Fujita T."/>
            <person name="Oishi K."/>
            <person name="Shin-I T."/>
            <person name="Kuroki Y."/>
            <person name="Toyoda A."/>
            <person name="Suzuki Y."/>
            <person name="Hashimoto A."/>
            <person name="Yamaguchi K."/>
            <person name="Sugano A."/>
            <person name="Kohara Y."/>
            <person name="Fujiyama A."/>
            <person name="Anterola A."/>
            <person name="Aoki S."/>
            <person name="Ashton N."/>
            <person name="Barbazuk W.B."/>
            <person name="Barker E."/>
            <person name="Bennetzen J."/>
            <person name="Bezanilla M."/>
            <person name="Blankenship R."/>
            <person name="Cho S.H."/>
            <person name="Dutcher S."/>
            <person name="Estelle M."/>
            <person name="Fawcett J.A."/>
            <person name="Gundlach H."/>
            <person name="Hanada K."/>
            <person name="Heyl A."/>
            <person name="Hicks K.A."/>
            <person name="Hugh J."/>
            <person name="Lohr M."/>
            <person name="Mayer K."/>
            <person name="Melkozernov A."/>
            <person name="Murata T."/>
            <person name="Nelson D."/>
            <person name="Pils B."/>
            <person name="Prigge M."/>
            <person name="Reiss B."/>
            <person name="Renner T."/>
            <person name="Rombauts S."/>
            <person name="Rushton P."/>
            <person name="Sanderfoot A."/>
            <person name="Schween G."/>
            <person name="Shiu S.-H."/>
            <person name="Stueber K."/>
            <person name="Theodoulou F.L."/>
            <person name="Tu H."/>
            <person name="Van de Peer Y."/>
            <person name="Verrier P.J."/>
            <person name="Waters E."/>
            <person name="Wood A."/>
            <person name="Yang L."/>
            <person name="Cove D."/>
            <person name="Cuming A."/>
            <person name="Hasebe M."/>
            <person name="Lucas S."/>
            <person name="Mishler D.B."/>
            <person name="Reski R."/>
            <person name="Grigoriev I."/>
            <person name="Quatrano R.S."/>
            <person name="Boore J.L."/>
        </authorList>
    </citation>
    <scope>NUCLEOTIDE SEQUENCE [LARGE SCALE GENOMIC DNA]</scope>
    <source>
        <strain evidence="2 3">cv. Gransden 2004</strain>
    </source>
</reference>
<dbReference type="EMBL" id="ABEU02000008">
    <property type="protein sequence ID" value="PNR49252.1"/>
    <property type="molecule type" value="Genomic_DNA"/>
</dbReference>
<reference evidence="1 3" key="2">
    <citation type="journal article" date="2018" name="Plant J.">
        <title>The Physcomitrella patens chromosome-scale assembly reveals moss genome structure and evolution.</title>
        <authorList>
            <person name="Lang D."/>
            <person name="Ullrich K.K."/>
            <person name="Murat F."/>
            <person name="Fuchs J."/>
            <person name="Jenkins J."/>
            <person name="Haas F.B."/>
            <person name="Piednoel M."/>
            <person name="Gundlach H."/>
            <person name="Van Bel M."/>
            <person name="Meyberg R."/>
            <person name="Vives C."/>
            <person name="Morata J."/>
            <person name="Symeonidi A."/>
            <person name="Hiss M."/>
            <person name="Muchero W."/>
            <person name="Kamisugi Y."/>
            <person name="Saleh O."/>
            <person name="Blanc G."/>
            <person name="Decker E.L."/>
            <person name="van Gessel N."/>
            <person name="Grimwood J."/>
            <person name="Hayes R.D."/>
            <person name="Graham S.W."/>
            <person name="Gunter L.E."/>
            <person name="McDaniel S.F."/>
            <person name="Hoernstein S.N.W."/>
            <person name="Larsson A."/>
            <person name="Li F.W."/>
            <person name="Perroud P.F."/>
            <person name="Phillips J."/>
            <person name="Ranjan P."/>
            <person name="Rokshar D.S."/>
            <person name="Rothfels C.J."/>
            <person name="Schneider L."/>
            <person name="Shu S."/>
            <person name="Stevenson D.W."/>
            <person name="Thummler F."/>
            <person name="Tillich M."/>
            <person name="Villarreal Aguilar J.C."/>
            <person name="Widiez T."/>
            <person name="Wong G.K."/>
            <person name="Wymore A."/>
            <person name="Zhang Y."/>
            <person name="Zimmer A.D."/>
            <person name="Quatrano R.S."/>
            <person name="Mayer K.F.X."/>
            <person name="Goodstein D."/>
            <person name="Casacuberta J.M."/>
            <person name="Vandepoele K."/>
            <person name="Reski R."/>
            <person name="Cuming A.C."/>
            <person name="Tuskan G.A."/>
            <person name="Maumus F."/>
            <person name="Salse J."/>
            <person name="Schmutz J."/>
            <person name="Rensing S.A."/>
        </authorList>
    </citation>
    <scope>NUCLEOTIDE SEQUENCE [LARGE SCALE GENOMIC DNA]</scope>
    <source>
        <strain evidence="2 3">cv. Gransden 2004</strain>
    </source>
</reference>
<reference evidence="2" key="3">
    <citation type="submission" date="2020-12" db="UniProtKB">
        <authorList>
            <consortium name="EnsemblPlants"/>
        </authorList>
    </citation>
    <scope>IDENTIFICATION</scope>
</reference>
<sequence length="113" mass="13105">MKQKQRKRERERRIFRARETHVPSENPTGRLHSTWNLFPHSWQGILDGCSLPLRGGGAQGGKHFTIRVSRRLTRRELRSYLLRSTKNPRVGCRGTPSISVVSFDSCMERLCET</sequence>